<feature type="active site" description="Nucleophile" evidence="7">
    <location>
        <position position="2"/>
    </location>
</feature>
<reference evidence="11" key="1">
    <citation type="journal article" date="2019" name="Int. J. Syst. Evol. Microbiol.">
        <title>The Global Catalogue of Microorganisms (GCM) 10K type strain sequencing project: providing services to taxonomists for standard genome sequencing and annotation.</title>
        <authorList>
            <consortium name="The Broad Institute Genomics Platform"/>
            <consortium name="The Broad Institute Genome Sequencing Center for Infectious Disease"/>
            <person name="Wu L."/>
            <person name="Ma J."/>
        </authorList>
    </citation>
    <scope>NUCLEOTIDE SEQUENCE [LARGE SCALE GENOMIC DNA]</scope>
    <source>
        <strain evidence="11">NBRC 110044</strain>
    </source>
</reference>
<keyword evidence="6 7" id="KW-0315">Glutamine amidotransferase</keyword>
<dbReference type="InterPro" id="IPR029057">
    <property type="entry name" value="PRTase-like"/>
</dbReference>
<evidence type="ECO:0000256" key="4">
    <source>
        <dbReference type="ARBA" id="ARBA00022679"/>
    </source>
</evidence>
<comment type="catalytic activity">
    <reaction evidence="7 8">
        <text>5-phospho-beta-D-ribosylamine + L-glutamate + diphosphate = 5-phospho-alpha-D-ribose 1-diphosphate + L-glutamine + H2O</text>
        <dbReference type="Rhea" id="RHEA:14905"/>
        <dbReference type="ChEBI" id="CHEBI:15377"/>
        <dbReference type="ChEBI" id="CHEBI:29985"/>
        <dbReference type="ChEBI" id="CHEBI:33019"/>
        <dbReference type="ChEBI" id="CHEBI:58017"/>
        <dbReference type="ChEBI" id="CHEBI:58359"/>
        <dbReference type="ChEBI" id="CHEBI:58681"/>
        <dbReference type="EC" id="2.4.2.14"/>
    </reaction>
</comment>
<evidence type="ECO:0000256" key="2">
    <source>
        <dbReference type="ARBA" id="ARBA00010138"/>
    </source>
</evidence>
<feature type="domain" description="Glutamine amidotransferase type-2" evidence="9">
    <location>
        <begin position="2"/>
        <end position="237"/>
    </location>
</feature>
<evidence type="ECO:0000256" key="5">
    <source>
        <dbReference type="ARBA" id="ARBA00022755"/>
    </source>
</evidence>
<dbReference type="InterPro" id="IPR005854">
    <property type="entry name" value="PurF"/>
</dbReference>
<dbReference type="Pfam" id="PF13522">
    <property type="entry name" value="GATase_6"/>
    <property type="match status" value="1"/>
</dbReference>
<keyword evidence="7" id="KW-0460">Magnesium</keyword>
<dbReference type="CDD" id="cd06223">
    <property type="entry name" value="PRTases_typeI"/>
    <property type="match status" value="1"/>
</dbReference>
<dbReference type="CDD" id="cd00715">
    <property type="entry name" value="GPATase_N"/>
    <property type="match status" value="1"/>
</dbReference>
<keyword evidence="5 7" id="KW-0658">Purine biosynthesis</keyword>
<dbReference type="PANTHER" id="PTHR11907">
    <property type="entry name" value="AMIDOPHOSPHORIBOSYLTRANSFERASE"/>
    <property type="match status" value="1"/>
</dbReference>
<evidence type="ECO:0000256" key="7">
    <source>
        <dbReference type="HAMAP-Rule" id="MF_01931"/>
    </source>
</evidence>
<comment type="function">
    <text evidence="7">Catalyzes the formation of phosphoribosylamine from phosphoribosylpyrophosphate (PRPP) and glutamine.</text>
</comment>
<evidence type="ECO:0000256" key="1">
    <source>
        <dbReference type="ARBA" id="ARBA00005209"/>
    </source>
</evidence>
<evidence type="ECO:0000259" key="9">
    <source>
        <dbReference type="PROSITE" id="PS51278"/>
    </source>
</evidence>
<comment type="caution">
    <text evidence="7">Lacks conserved residue(s) required for the propagation of feature annotation.</text>
</comment>
<name>A0ABQ5YF26_9NEIS</name>
<sequence>MCGILGVVAKTPVNQLLYDGLLVLQHRGQDAAGIVTAEQSGVMHMHKGQGLVADVFRTRNMRSLMGNIGIGHVRYPTAGSASSLAEAQPFYVNSPFGIVLAHNGNLTNHKELKEAMYRNDLRHINTNSDSEALLNVFAYELQKRAIGFALKPDTIFDAIAAVHRRVKGAYAVVAIIAGYGLVAFRDPHGIRPLVLGEHETAEGTEYLVASESVALDTIGFKMVRDVAPGEALFITMDGQFHSRQCADKATLIPCIFEHVYFARPDSVMDGISVYQARLNMGDNLAEKIRRELPEMDIDVVIPIPDTSRASALQLANHLGLPYREGFQKNRYIGRTFIMPGQATRKKSVRQKLNAIGVEFKGRNVLLVDDSIVRGTTSKEIVMMAREAGANKVYFASAAPPVRFPHVYGIDMPTRAELIATGRNDAQIAKEISADAVFYQDLDALVQAVGDASQGSITVFETSCFSGEYITGDVDAAYLDEMENRRASPLSKDNDGGSRVLDMNVGVAEQNLI</sequence>
<evidence type="ECO:0000256" key="3">
    <source>
        <dbReference type="ARBA" id="ARBA00022676"/>
    </source>
</evidence>
<dbReference type="HAMAP" id="MF_01931">
    <property type="entry name" value="PurF"/>
    <property type="match status" value="1"/>
</dbReference>
<dbReference type="NCBIfam" id="TIGR01134">
    <property type="entry name" value="purF"/>
    <property type="match status" value="1"/>
</dbReference>
<dbReference type="Gene3D" id="3.60.20.10">
    <property type="entry name" value="Glutamine Phosphoribosylpyrophosphate, subunit 1, domain 1"/>
    <property type="match status" value="1"/>
</dbReference>
<dbReference type="InterPro" id="IPR029055">
    <property type="entry name" value="Ntn_hydrolases_N"/>
</dbReference>
<dbReference type="Gene3D" id="3.40.50.2020">
    <property type="match status" value="1"/>
</dbReference>
<dbReference type="RefSeq" id="WP_284196435.1">
    <property type="nucleotide sequence ID" value="NZ_BSOG01000002.1"/>
</dbReference>
<dbReference type="InterPro" id="IPR017932">
    <property type="entry name" value="GATase_2_dom"/>
</dbReference>
<evidence type="ECO:0000256" key="6">
    <source>
        <dbReference type="ARBA" id="ARBA00022962"/>
    </source>
</evidence>
<keyword evidence="11" id="KW-1185">Reference proteome</keyword>
<comment type="cofactor">
    <cofactor evidence="7">
        <name>Mg(2+)</name>
        <dbReference type="ChEBI" id="CHEBI:18420"/>
    </cofactor>
    <text evidence="7">Binds 1 Mg(2+) ion per subunit.</text>
</comment>
<comment type="pathway">
    <text evidence="1 7 8">Purine metabolism; IMP biosynthesis via de novo pathway; N(1)-(5-phospho-D-ribosyl)glycinamide from 5-phospho-alpha-D-ribose 1-diphosphate: step 1/2.</text>
</comment>
<dbReference type="InterPro" id="IPR035584">
    <property type="entry name" value="PurF_N"/>
</dbReference>
<comment type="caution">
    <text evidence="10">The sequence shown here is derived from an EMBL/GenBank/DDBJ whole genome shotgun (WGS) entry which is preliminary data.</text>
</comment>
<gene>
    <name evidence="7 10" type="primary">purF</name>
    <name evidence="10" type="ORF">GCM10007907_21190</name>
</gene>
<dbReference type="PROSITE" id="PS51278">
    <property type="entry name" value="GATASE_TYPE_2"/>
    <property type="match status" value="1"/>
</dbReference>
<comment type="similarity">
    <text evidence="2 7 8">In the C-terminal section; belongs to the purine/pyrimidine phosphoribosyltransferase family.</text>
</comment>
<evidence type="ECO:0000313" key="11">
    <source>
        <dbReference type="Proteomes" id="UP001156706"/>
    </source>
</evidence>
<feature type="binding site" evidence="7">
    <location>
        <position position="306"/>
    </location>
    <ligand>
        <name>Mg(2+)</name>
        <dbReference type="ChEBI" id="CHEBI:18420"/>
    </ligand>
</feature>
<dbReference type="EMBL" id="BSOG01000002">
    <property type="protein sequence ID" value="GLR13329.1"/>
    <property type="molecule type" value="Genomic_DNA"/>
</dbReference>
<feature type="binding site" evidence="7">
    <location>
        <position position="369"/>
    </location>
    <ligand>
        <name>Mg(2+)</name>
        <dbReference type="ChEBI" id="CHEBI:18420"/>
    </ligand>
</feature>
<dbReference type="InterPro" id="IPR000836">
    <property type="entry name" value="PRTase_dom"/>
</dbReference>
<keyword evidence="4 7" id="KW-0808">Transferase</keyword>
<dbReference type="Pfam" id="PF00156">
    <property type="entry name" value="Pribosyltran"/>
    <property type="match status" value="1"/>
</dbReference>
<dbReference type="SUPFAM" id="SSF53271">
    <property type="entry name" value="PRTase-like"/>
    <property type="match status" value="1"/>
</dbReference>
<dbReference type="PIRSF" id="PIRSF000485">
    <property type="entry name" value="Amd_phspho_trans"/>
    <property type="match status" value="1"/>
</dbReference>
<keyword evidence="3 7" id="KW-0328">Glycosyltransferase</keyword>
<evidence type="ECO:0000313" key="10">
    <source>
        <dbReference type="EMBL" id="GLR13329.1"/>
    </source>
</evidence>
<proteinExistence type="inferred from homology"/>
<evidence type="ECO:0000256" key="8">
    <source>
        <dbReference type="PIRNR" id="PIRNR000485"/>
    </source>
</evidence>
<dbReference type="SUPFAM" id="SSF56235">
    <property type="entry name" value="N-terminal nucleophile aminohydrolases (Ntn hydrolases)"/>
    <property type="match status" value="1"/>
</dbReference>
<keyword evidence="7" id="KW-0479">Metal-binding</keyword>
<dbReference type="Proteomes" id="UP001156706">
    <property type="component" value="Unassembled WGS sequence"/>
</dbReference>
<accession>A0ABQ5YF26</accession>
<dbReference type="EC" id="2.4.2.14" evidence="7"/>
<organism evidence="10 11">
    <name type="scientific">Chitinimonas prasina</name>
    <dbReference type="NCBI Taxonomy" id="1434937"/>
    <lineage>
        <taxon>Bacteria</taxon>
        <taxon>Pseudomonadati</taxon>
        <taxon>Pseudomonadota</taxon>
        <taxon>Betaproteobacteria</taxon>
        <taxon>Neisseriales</taxon>
        <taxon>Chitinibacteraceae</taxon>
        <taxon>Chitinimonas</taxon>
    </lineage>
</organism>
<feature type="binding site" evidence="7">
    <location>
        <position position="368"/>
    </location>
    <ligand>
        <name>Mg(2+)</name>
        <dbReference type="ChEBI" id="CHEBI:18420"/>
    </ligand>
</feature>
<protein>
    <recommendedName>
        <fullName evidence="7">Amidophosphoribosyltransferase</fullName>
        <shortName evidence="7">ATase</shortName>
        <ecNumber evidence="7">2.4.2.14</ecNumber>
    </recommendedName>
    <alternativeName>
        <fullName evidence="7">Glutamine phosphoribosylpyrophosphate amidotransferase</fullName>
        <shortName evidence="7">GPATase</shortName>
    </alternativeName>
</protein>